<gene>
    <name evidence="9" type="ORF">KDL01_18290</name>
</gene>
<comment type="similarity">
    <text evidence="2">Belongs to the polysaccharide synthase family.</text>
</comment>
<evidence type="ECO:0000256" key="3">
    <source>
        <dbReference type="ARBA" id="ARBA00022475"/>
    </source>
</evidence>
<feature type="transmembrane region" description="Helical" evidence="8">
    <location>
        <begin position="40"/>
        <end position="66"/>
    </location>
</feature>
<dbReference type="PANTHER" id="PTHR30250">
    <property type="entry name" value="PST FAMILY PREDICTED COLANIC ACID TRANSPORTER"/>
    <property type="match status" value="1"/>
</dbReference>
<evidence type="ECO:0000256" key="1">
    <source>
        <dbReference type="ARBA" id="ARBA00004651"/>
    </source>
</evidence>
<evidence type="ECO:0000256" key="4">
    <source>
        <dbReference type="ARBA" id="ARBA00022692"/>
    </source>
</evidence>
<keyword evidence="5 8" id="KW-1133">Transmembrane helix</keyword>
<feature type="transmembrane region" description="Helical" evidence="8">
    <location>
        <begin position="172"/>
        <end position="194"/>
    </location>
</feature>
<evidence type="ECO:0000256" key="8">
    <source>
        <dbReference type="SAM" id="Phobius"/>
    </source>
</evidence>
<dbReference type="PANTHER" id="PTHR30250:SF10">
    <property type="entry name" value="LIPOPOLYSACCHARIDE BIOSYNTHESIS PROTEIN WZXC"/>
    <property type="match status" value="1"/>
</dbReference>
<dbReference type="AlphaFoldDB" id="A0A941IPK4"/>
<evidence type="ECO:0000256" key="7">
    <source>
        <dbReference type="SAM" id="MobiDB-lite"/>
    </source>
</evidence>
<keyword evidence="10" id="KW-1185">Reference proteome</keyword>
<feature type="transmembrane region" description="Helical" evidence="8">
    <location>
        <begin position="417"/>
        <end position="436"/>
    </location>
</feature>
<feature type="region of interest" description="Disordered" evidence="7">
    <location>
        <begin position="468"/>
        <end position="501"/>
    </location>
</feature>
<evidence type="ECO:0000313" key="10">
    <source>
        <dbReference type="Proteomes" id="UP000675781"/>
    </source>
</evidence>
<dbReference type="InterPro" id="IPR050833">
    <property type="entry name" value="Poly_Biosynth_Transport"/>
</dbReference>
<feature type="transmembrane region" description="Helical" evidence="8">
    <location>
        <begin position="442"/>
        <end position="461"/>
    </location>
</feature>
<reference evidence="9" key="1">
    <citation type="submission" date="2021-04" db="EMBL/GenBank/DDBJ databases">
        <title>Genome based classification of Actinospica acidithermotolerans sp. nov., an actinobacterium isolated from an Indonesian hot spring.</title>
        <authorList>
            <person name="Kusuma A.B."/>
            <person name="Putra K.E."/>
            <person name="Nafisah S."/>
            <person name="Loh J."/>
            <person name="Nouioui I."/>
            <person name="Goodfellow M."/>
        </authorList>
    </citation>
    <scope>NUCLEOTIDE SEQUENCE</scope>
    <source>
        <strain evidence="9">CSCA 57</strain>
    </source>
</reference>
<feature type="transmembrane region" description="Helical" evidence="8">
    <location>
        <begin position="78"/>
        <end position="98"/>
    </location>
</feature>
<organism evidence="9 10">
    <name type="scientific">Actinospica durhamensis</name>
    <dbReference type="NCBI Taxonomy" id="1508375"/>
    <lineage>
        <taxon>Bacteria</taxon>
        <taxon>Bacillati</taxon>
        <taxon>Actinomycetota</taxon>
        <taxon>Actinomycetes</taxon>
        <taxon>Catenulisporales</taxon>
        <taxon>Actinospicaceae</taxon>
        <taxon>Actinospica</taxon>
    </lineage>
</organism>
<feature type="transmembrane region" description="Helical" evidence="8">
    <location>
        <begin position="351"/>
        <end position="370"/>
    </location>
</feature>
<feature type="transmembrane region" description="Helical" evidence="8">
    <location>
        <begin position="145"/>
        <end position="166"/>
    </location>
</feature>
<feature type="transmembrane region" description="Helical" evidence="8">
    <location>
        <begin position="110"/>
        <end position="133"/>
    </location>
</feature>
<keyword evidence="3" id="KW-1003">Cell membrane</keyword>
<sequence length="501" mass="52483">MHGDVRRGVRWSLVNTVVIRIGNFATGVVLARGLLGPRDWGLYAIGLAALAVLLSANEMGVSLAIVRWEGDVRRFAPTVLTLSTLSSTVLYGALFLVAPQTARLLGSADATGVLRVLGLAVIIDGISCVPAGVLNRTFAQRRRMLIDAANFAVSTGITIGLAVGGFGAMSFAWGAVAGNVVGLVGCGLCAPGFLRPGWDRAQAKALIRFGMPLAGASLLVLCMLNVDSVVVGATLGPVALGLYQLAFNMSGWPVRAVSEVARRVSFAGFSRLAETGRIAQGFESSLSLLMTAAMPPCVLLLTLAKPAISFVYGHEWTQASGALSFLAMLGVLRVAFELCYDCLVAAGRQRALILVQGWWLVALIPVLIFAARDRGIAGVGAGHILVAGPLVTPLYLWALSRAGIRPRVVLRACLRPLLGGAAMAAISLAVARFAGLPMTLELFAASLPALAAYALIVWPTVSRLRAGNGRSSPRHRFGRAPAPAAIPTPTAWDVPQGEPQW</sequence>
<feature type="transmembrane region" description="Helical" evidence="8">
    <location>
        <begin position="206"/>
        <end position="226"/>
    </location>
</feature>
<comment type="caution">
    <text evidence="9">The sequence shown here is derived from an EMBL/GenBank/DDBJ whole genome shotgun (WGS) entry which is preliminary data.</text>
</comment>
<evidence type="ECO:0000313" key="9">
    <source>
        <dbReference type="EMBL" id="MBR7835229.1"/>
    </source>
</evidence>
<keyword evidence="6 8" id="KW-0472">Membrane</keyword>
<evidence type="ECO:0000256" key="6">
    <source>
        <dbReference type="ARBA" id="ARBA00023136"/>
    </source>
</evidence>
<feature type="transmembrane region" description="Helical" evidence="8">
    <location>
        <begin position="232"/>
        <end position="254"/>
    </location>
</feature>
<dbReference type="EMBL" id="JAGSOG010000087">
    <property type="protein sequence ID" value="MBR7835229.1"/>
    <property type="molecule type" value="Genomic_DNA"/>
</dbReference>
<proteinExistence type="inferred from homology"/>
<dbReference type="Pfam" id="PF13440">
    <property type="entry name" value="Polysacc_synt_3"/>
    <property type="match status" value="1"/>
</dbReference>
<comment type="subcellular location">
    <subcellularLocation>
        <location evidence="1">Cell membrane</location>
        <topology evidence="1">Multi-pass membrane protein</topology>
    </subcellularLocation>
</comment>
<feature type="transmembrane region" description="Helical" evidence="8">
    <location>
        <begin position="316"/>
        <end position="339"/>
    </location>
</feature>
<name>A0A941IPK4_9ACTN</name>
<evidence type="ECO:0000256" key="2">
    <source>
        <dbReference type="ARBA" id="ARBA00007430"/>
    </source>
</evidence>
<feature type="transmembrane region" description="Helical" evidence="8">
    <location>
        <begin position="376"/>
        <end position="397"/>
    </location>
</feature>
<evidence type="ECO:0000256" key="5">
    <source>
        <dbReference type="ARBA" id="ARBA00022989"/>
    </source>
</evidence>
<feature type="transmembrane region" description="Helical" evidence="8">
    <location>
        <begin position="286"/>
        <end position="304"/>
    </location>
</feature>
<keyword evidence="4 8" id="KW-0812">Transmembrane</keyword>
<protein>
    <submittedName>
        <fullName evidence="9">Oligosaccharide flippase family protein</fullName>
    </submittedName>
</protein>
<dbReference type="Proteomes" id="UP000675781">
    <property type="component" value="Unassembled WGS sequence"/>
</dbReference>
<feature type="compositionally biased region" description="Low complexity" evidence="7">
    <location>
        <begin position="480"/>
        <end position="491"/>
    </location>
</feature>
<accession>A0A941IPK4</accession>
<dbReference type="GO" id="GO:0005886">
    <property type="term" value="C:plasma membrane"/>
    <property type="evidence" value="ECO:0007669"/>
    <property type="project" value="UniProtKB-SubCell"/>
</dbReference>
<feature type="transmembrane region" description="Helical" evidence="8">
    <location>
        <begin position="12"/>
        <end position="34"/>
    </location>
</feature>